<dbReference type="InterPro" id="IPR031424">
    <property type="entry name" value="QVR-like"/>
</dbReference>
<gene>
    <name evidence="4" type="ORF">TCAL_14767</name>
</gene>
<dbReference type="OMA" id="YDIPDIQ"/>
<accession>A0A553PGI9</accession>
<dbReference type="AlphaFoldDB" id="A0A553PGI9"/>
<evidence type="ECO:0008006" key="6">
    <source>
        <dbReference type="Google" id="ProtNLM"/>
    </source>
</evidence>
<proteinExistence type="predicted"/>
<evidence type="ECO:0000256" key="2">
    <source>
        <dbReference type="ARBA" id="ARBA00023180"/>
    </source>
</evidence>
<dbReference type="PANTHER" id="PTHR33562">
    <property type="entry name" value="ATILLA, ISOFORM B-RELATED-RELATED"/>
    <property type="match status" value="1"/>
</dbReference>
<evidence type="ECO:0000313" key="5">
    <source>
        <dbReference type="Proteomes" id="UP000318571"/>
    </source>
</evidence>
<keyword evidence="5" id="KW-1185">Reference proteome</keyword>
<evidence type="ECO:0000256" key="1">
    <source>
        <dbReference type="ARBA" id="ARBA00022729"/>
    </source>
</evidence>
<dbReference type="EMBL" id="VCGU01000004">
    <property type="protein sequence ID" value="TRY76784.1"/>
    <property type="molecule type" value="Genomic_DNA"/>
</dbReference>
<organism evidence="4 5">
    <name type="scientific">Tigriopus californicus</name>
    <name type="common">Marine copepod</name>
    <dbReference type="NCBI Taxonomy" id="6832"/>
    <lineage>
        <taxon>Eukaryota</taxon>
        <taxon>Metazoa</taxon>
        <taxon>Ecdysozoa</taxon>
        <taxon>Arthropoda</taxon>
        <taxon>Crustacea</taxon>
        <taxon>Multicrustacea</taxon>
        <taxon>Hexanauplia</taxon>
        <taxon>Copepoda</taxon>
        <taxon>Harpacticoida</taxon>
        <taxon>Harpacticidae</taxon>
        <taxon>Tigriopus</taxon>
    </lineage>
</organism>
<dbReference type="Pfam" id="PF17064">
    <property type="entry name" value="QVR"/>
    <property type="match status" value="1"/>
</dbReference>
<evidence type="ECO:0000313" key="4">
    <source>
        <dbReference type="EMBL" id="TRY76784.1"/>
    </source>
</evidence>
<keyword evidence="1 3" id="KW-0732">Signal</keyword>
<name>A0A553PGI9_TIGCA</name>
<comment type="caution">
    <text evidence="4">The sequence shown here is derived from an EMBL/GenBank/DDBJ whole genome shotgun (WGS) entry which is preliminary data.</text>
</comment>
<keyword evidence="2" id="KW-0325">Glycoprotein</keyword>
<dbReference type="CDD" id="cd23590">
    <property type="entry name" value="TFP_LU_ECD_Bou"/>
    <property type="match status" value="1"/>
</dbReference>
<dbReference type="InterPro" id="IPR050975">
    <property type="entry name" value="Sleep_regulator"/>
</dbReference>
<dbReference type="GO" id="GO:0032222">
    <property type="term" value="P:regulation of synaptic transmission, cholinergic"/>
    <property type="evidence" value="ECO:0007669"/>
    <property type="project" value="InterPro"/>
</dbReference>
<reference evidence="4 5" key="1">
    <citation type="journal article" date="2018" name="Nat. Ecol. Evol.">
        <title>Genomic signatures of mitonuclear coevolution across populations of Tigriopus californicus.</title>
        <authorList>
            <person name="Barreto F.S."/>
            <person name="Watson E.T."/>
            <person name="Lima T.G."/>
            <person name="Willett C.S."/>
            <person name="Edmands S."/>
            <person name="Li W."/>
            <person name="Burton R.S."/>
        </authorList>
    </citation>
    <scope>NUCLEOTIDE SEQUENCE [LARGE SCALE GENOMIC DNA]</scope>
    <source>
        <strain evidence="4 5">San Diego</strain>
    </source>
</reference>
<feature type="chain" id="PRO_5022125756" description="Protein sleepless" evidence="3">
    <location>
        <begin position="24"/>
        <end position="148"/>
    </location>
</feature>
<evidence type="ECO:0000256" key="3">
    <source>
        <dbReference type="SAM" id="SignalP"/>
    </source>
</evidence>
<protein>
    <recommendedName>
        <fullName evidence="6">Protein sleepless</fullName>
    </recommendedName>
</protein>
<sequence>MWNLNKVVLALVVAGANFQVMFGIGCFECNSASNFTCTEFWDPTIAVTEKFLTNCAHVYNAQYCVKMNGIFDGKLGTKRFCSSKNWGDYCEYIQRPGDTQQYRSCVLTCSTYGCNPAVSLTQFSHTLWFSVVTASVSVLRYSTSMVLQ</sequence>
<feature type="signal peptide" evidence="3">
    <location>
        <begin position="1"/>
        <end position="23"/>
    </location>
</feature>
<dbReference type="PANTHER" id="PTHR33562:SF18">
    <property type="entry name" value="BOUDIN-RELATED"/>
    <property type="match status" value="1"/>
</dbReference>
<dbReference type="GO" id="GO:0030431">
    <property type="term" value="P:sleep"/>
    <property type="evidence" value="ECO:0007669"/>
    <property type="project" value="InterPro"/>
</dbReference>
<dbReference type="PROSITE" id="PS51257">
    <property type="entry name" value="PROKAR_LIPOPROTEIN"/>
    <property type="match status" value="1"/>
</dbReference>
<dbReference type="Proteomes" id="UP000318571">
    <property type="component" value="Chromosome 5"/>
</dbReference>